<feature type="repeat" description="WD" evidence="3">
    <location>
        <begin position="34"/>
        <end position="79"/>
    </location>
</feature>
<organism evidence="5">
    <name type="scientific">Medicago truncatula</name>
    <name type="common">Barrel medic</name>
    <name type="synonym">Medicago tribuloides</name>
    <dbReference type="NCBI Taxonomy" id="3880"/>
    <lineage>
        <taxon>Eukaryota</taxon>
        <taxon>Viridiplantae</taxon>
        <taxon>Streptophyta</taxon>
        <taxon>Embryophyta</taxon>
        <taxon>Tracheophyta</taxon>
        <taxon>Spermatophyta</taxon>
        <taxon>Magnoliopsida</taxon>
        <taxon>eudicotyledons</taxon>
        <taxon>Gunneridae</taxon>
        <taxon>Pentapetalae</taxon>
        <taxon>rosids</taxon>
        <taxon>fabids</taxon>
        <taxon>Fabales</taxon>
        <taxon>Fabaceae</taxon>
        <taxon>Papilionoideae</taxon>
        <taxon>50 kb inversion clade</taxon>
        <taxon>NPAAA clade</taxon>
        <taxon>Hologalegina</taxon>
        <taxon>IRL clade</taxon>
        <taxon>Trifolieae</taxon>
        <taxon>Medicago</taxon>
    </lineage>
</organism>
<dbReference type="AlphaFoldDB" id="A0A396HBV3"/>
<evidence type="ECO:0000256" key="2">
    <source>
        <dbReference type="ARBA" id="ARBA00022737"/>
    </source>
</evidence>
<feature type="compositionally biased region" description="Polar residues" evidence="4">
    <location>
        <begin position="314"/>
        <end position="323"/>
    </location>
</feature>
<dbReference type="PANTHER" id="PTHR44019:SF8">
    <property type="entry name" value="POC1 CENTRIOLAR PROTEIN HOMOLOG"/>
    <property type="match status" value="1"/>
</dbReference>
<dbReference type="InterPro" id="IPR036322">
    <property type="entry name" value="WD40_repeat_dom_sf"/>
</dbReference>
<evidence type="ECO:0000256" key="1">
    <source>
        <dbReference type="ARBA" id="ARBA00022574"/>
    </source>
</evidence>
<dbReference type="Gramene" id="rna34268">
    <property type="protein sequence ID" value="RHN50021.1"/>
    <property type="gene ID" value="gene34268"/>
</dbReference>
<name>A0A396HBV3_MEDTR</name>
<proteinExistence type="predicted"/>
<evidence type="ECO:0000313" key="5">
    <source>
        <dbReference type="EMBL" id="RHN50021.1"/>
    </source>
</evidence>
<dbReference type="InterPro" id="IPR015943">
    <property type="entry name" value="WD40/YVTN_repeat-like_dom_sf"/>
</dbReference>
<dbReference type="PROSITE" id="PS50082">
    <property type="entry name" value="WD_REPEATS_2"/>
    <property type="match status" value="3"/>
</dbReference>
<evidence type="ECO:0000256" key="3">
    <source>
        <dbReference type="PROSITE-ProRule" id="PRU00221"/>
    </source>
</evidence>
<accession>A0A396HBV3</accession>
<evidence type="ECO:0000256" key="4">
    <source>
        <dbReference type="SAM" id="MobiDB-lite"/>
    </source>
</evidence>
<dbReference type="InterPro" id="IPR001680">
    <property type="entry name" value="WD40_rpt"/>
</dbReference>
<keyword evidence="2" id="KW-0677">Repeat</keyword>
<dbReference type="SUPFAM" id="SSF50978">
    <property type="entry name" value="WD40 repeat-like"/>
    <property type="match status" value="1"/>
</dbReference>
<dbReference type="PANTHER" id="PTHR44019">
    <property type="entry name" value="WD REPEAT-CONTAINING PROTEIN 55"/>
    <property type="match status" value="1"/>
</dbReference>
<dbReference type="SMART" id="SM00320">
    <property type="entry name" value="WD40"/>
    <property type="match status" value="4"/>
</dbReference>
<sequence length="332" mass="35644">MSLLFSLGGQNVLVTSSCDRTIQLWSKGSNLRSLKGHNGPVLSLSNKLLGEEGSKVLASGGEDGTVRLWSLSANGKRVKSALKATLYGHEKPVNFLSVSGHKTSLLVTISTDSKVRVWDTTASSSGRSSCVGMTNVRGATVNMQCHESLVYVAAGSSVTAVDLRTMQKVITAAVHQSKLYSFGVVPSKSLIGTGGDGRAMLWDIRKNQEPLKPVPIAELDGHSGPVTRLHMDSYKIVTGGPDDAYVNVWEVETGVLTNSFLCFDEEDIGGSFCDDMVVDGCRIVTASNYNDDWGVFSFRDFDNATIPATKLENEPSSKFWGSQSDSDSDSDE</sequence>
<dbReference type="Proteomes" id="UP000265566">
    <property type="component" value="Chromosome 6"/>
</dbReference>
<dbReference type="PRINTS" id="PR00320">
    <property type="entry name" value="GPROTEINBRPT"/>
</dbReference>
<dbReference type="InterPro" id="IPR020472">
    <property type="entry name" value="WD40_PAC1"/>
</dbReference>
<feature type="region of interest" description="Disordered" evidence="4">
    <location>
        <begin position="312"/>
        <end position="332"/>
    </location>
</feature>
<feature type="repeat" description="WD" evidence="3">
    <location>
        <begin position="86"/>
        <end position="128"/>
    </location>
</feature>
<dbReference type="Gene3D" id="2.130.10.10">
    <property type="entry name" value="YVTN repeat-like/Quinoprotein amine dehydrogenase"/>
    <property type="match status" value="2"/>
</dbReference>
<feature type="repeat" description="WD" evidence="3">
    <location>
        <begin position="219"/>
        <end position="259"/>
    </location>
</feature>
<dbReference type="PROSITE" id="PS00678">
    <property type="entry name" value="WD_REPEATS_1"/>
    <property type="match status" value="1"/>
</dbReference>
<dbReference type="InterPro" id="IPR050505">
    <property type="entry name" value="WDR55/POC1"/>
</dbReference>
<reference evidence="5" key="1">
    <citation type="journal article" date="2018" name="Nat. Plants">
        <title>Whole-genome landscape of Medicago truncatula symbiotic genes.</title>
        <authorList>
            <person name="Pecrix Y."/>
            <person name="Gamas P."/>
            <person name="Carrere S."/>
        </authorList>
    </citation>
    <scope>NUCLEOTIDE SEQUENCE</scope>
    <source>
        <tissue evidence="5">Leaves</tissue>
    </source>
</reference>
<dbReference type="PROSITE" id="PS50294">
    <property type="entry name" value="WD_REPEATS_REGION"/>
    <property type="match status" value="2"/>
</dbReference>
<dbReference type="Pfam" id="PF00400">
    <property type="entry name" value="WD40"/>
    <property type="match status" value="3"/>
</dbReference>
<keyword evidence="1 3" id="KW-0853">WD repeat</keyword>
<comment type="caution">
    <text evidence="5">The sequence shown here is derived from an EMBL/GenBank/DDBJ whole genome shotgun (WGS) entry which is preliminary data.</text>
</comment>
<protein>
    <submittedName>
        <fullName evidence="5">Putative transcription factor WD40-like family</fullName>
    </submittedName>
</protein>
<dbReference type="InterPro" id="IPR019775">
    <property type="entry name" value="WD40_repeat_CS"/>
</dbReference>
<dbReference type="EMBL" id="PSQE01000006">
    <property type="protein sequence ID" value="RHN50021.1"/>
    <property type="molecule type" value="Genomic_DNA"/>
</dbReference>
<gene>
    <name evidence="5" type="ORF">MtrunA17_Chr6g0452921</name>
</gene>